<dbReference type="SUPFAM" id="SSF53850">
    <property type="entry name" value="Periplasmic binding protein-like II"/>
    <property type="match status" value="1"/>
</dbReference>
<dbReference type="Pfam" id="PF03466">
    <property type="entry name" value="LysR_substrate"/>
    <property type="match status" value="1"/>
</dbReference>
<dbReference type="InterPro" id="IPR036388">
    <property type="entry name" value="WH-like_DNA-bd_sf"/>
</dbReference>
<dbReference type="Gene3D" id="1.10.10.10">
    <property type="entry name" value="Winged helix-like DNA-binding domain superfamily/Winged helix DNA-binding domain"/>
    <property type="match status" value="1"/>
</dbReference>
<reference evidence="6 7" key="1">
    <citation type="journal article" date="2019" name="bioRxiv">
        <title>Bacteria contribute to plant secondary compound degradation in a generalist herbivore system.</title>
        <authorList>
            <person name="Francoeur C.B."/>
            <person name="Khadempour L."/>
            <person name="Moreira-Soto R.D."/>
            <person name="Gotting K."/>
            <person name="Book A.J."/>
            <person name="Pinto-Tomas A.A."/>
            <person name="Keefover-Ring K."/>
            <person name="Currie C.R."/>
        </authorList>
    </citation>
    <scope>NUCLEOTIDE SEQUENCE [LARGE SCALE GENOMIC DNA]</scope>
    <source>
        <strain evidence="6">Acro-835</strain>
    </source>
</reference>
<dbReference type="InterPro" id="IPR005119">
    <property type="entry name" value="LysR_subst-bd"/>
</dbReference>
<organism evidence="6 7">
    <name type="scientific">Candidatus Pantoea multigeneris</name>
    <dbReference type="NCBI Taxonomy" id="2608357"/>
    <lineage>
        <taxon>Bacteria</taxon>
        <taxon>Pseudomonadati</taxon>
        <taxon>Pseudomonadota</taxon>
        <taxon>Gammaproteobacteria</taxon>
        <taxon>Enterobacterales</taxon>
        <taxon>Erwiniaceae</taxon>
        <taxon>Pantoea</taxon>
    </lineage>
</organism>
<keyword evidence="2" id="KW-0805">Transcription regulation</keyword>
<feature type="domain" description="HTH lysR-type" evidence="5">
    <location>
        <begin position="3"/>
        <end position="60"/>
    </location>
</feature>
<dbReference type="Proteomes" id="UP001515683">
    <property type="component" value="Unassembled WGS sequence"/>
</dbReference>
<dbReference type="InterPro" id="IPR036390">
    <property type="entry name" value="WH_DNA-bd_sf"/>
</dbReference>
<dbReference type="Gene3D" id="3.40.190.290">
    <property type="match status" value="1"/>
</dbReference>
<evidence type="ECO:0000259" key="5">
    <source>
        <dbReference type="PROSITE" id="PS50931"/>
    </source>
</evidence>
<gene>
    <name evidence="6" type="ORF">F3J40_06040</name>
</gene>
<dbReference type="InterPro" id="IPR000847">
    <property type="entry name" value="LysR_HTH_N"/>
</dbReference>
<dbReference type="Pfam" id="PF00126">
    <property type="entry name" value="HTH_1"/>
    <property type="match status" value="1"/>
</dbReference>
<dbReference type="InterPro" id="IPR050950">
    <property type="entry name" value="HTH-type_LysR_regulators"/>
</dbReference>
<keyword evidence="3" id="KW-0238">DNA-binding</keyword>
<dbReference type="SUPFAM" id="SSF46785">
    <property type="entry name" value="Winged helix' DNA-binding domain"/>
    <property type="match status" value="1"/>
</dbReference>
<keyword evidence="7" id="KW-1185">Reference proteome</keyword>
<dbReference type="PANTHER" id="PTHR30419">
    <property type="entry name" value="HTH-TYPE TRANSCRIPTIONAL REGULATOR YBHD"/>
    <property type="match status" value="1"/>
</dbReference>
<sequence>MHLDFRQLRNFVALVEQGSFGQAADVVCLSQSAFSRSIQALEQSVGHPLIDRQSKFLQLTPYGHKLLPYARRFQDLTLELKGLLREVDDEQNGELIFGCGPAPTARLIPAAVAEFNRLTPQAKVNFRVDNWNALRIALASGELPFVVADTWHAELDTQLRVQPLRSQRCFFICHRSHPLARREAVTAQELMRYPLAAPYLPPGVRKVLATLSGQADYTPAIQCDHIYALLSILAQSQAISFASEDGFQLCRQSHQLVKLELRDVPDEWRFMQTRFGLISPAQQARTPLVDKMTDIILLTDEQQQWQDEGQGS</sequence>
<proteinExistence type="inferred from homology"/>
<comment type="caution">
    <text evidence="6">The sequence shown here is derived from an EMBL/GenBank/DDBJ whole genome shotgun (WGS) entry which is preliminary data.</text>
</comment>
<evidence type="ECO:0000313" key="6">
    <source>
        <dbReference type="EMBL" id="NIF21168.1"/>
    </source>
</evidence>
<evidence type="ECO:0000313" key="7">
    <source>
        <dbReference type="Proteomes" id="UP001515683"/>
    </source>
</evidence>
<evidence type="ECO:0000256" key="3">
    <source>
        <dbReference type="ARBA" id="ARBA00023125"/>
    </source>
</evidence>
<dbReference type="PROSITE" id="PS50931">
    <property type="entry name" value="HTH_LYSR"/>
    <property type="match status" value="1"/>
</dbReference>
<accession>A0ABX0RAL9</accession>
<keyword evidence="4" id="KW-0804">Transcription</keyword>
<name>A0ABX0RAL9_9GAMM</name>
<protein>
    <submittedName>
        <fullName evidence="6">LysR family transcriptional regulator</fullName>
    </submittedName>
</protein>
<comment type="similarity">
    <text evidence="1">Belongs to the LysR transcriptional regulatory family.</text>
</comment>
<evidence type="ECO:0000256" key="4">
    <source>
        <dbReference type="ARBA" id="ARBA00023163"/>
    </source>
</evidence>
<dbReference type="RefSeq" id="WP_167012996.1">
    <property type="nucleotide sequence ID" value="NZ_VWXF01000002.1"/>
</dbReference>
<dbReference type="PANTHER" id="PTHR30419:SF30">
    <property type="entry name" value="LYSR FAMILY TRANSCRIPTIONAL REGULATOR"/>
    <property type="match status" value="1"/>
</dbReference>
<evidence type="ECO:0000256" key="2">
    <source>
        <dbReference type="ARBA" id="ARBA00023015"/>
    </source>
</evidence>
<dbReference type="EMBL" id="VWXF01000002">
    <property type="protein sequence ID" value="NIF21168.1"/>
    <property type="molecule type" value="Genomic_DNA"/>
</dbReference>
<evidence type="ECO:0000256" key="1">
    <source>
        <dbReference type="ARBA" id="ARBA00009437"/>
    </source>
</evidence>